<accession>A0ABZ2CQA6</accession>
<gene>
    <name evidence="2" type="ORF">R4Z09_14590</name>
</gene>
<organism evidence="2 3">
    <name type="scientific">Niallia oryzisoli</name>
    <dbReference type="NCBI Taxonomy" id="1737571"/>
    <lineage>
        <taxon>Bacteria</taxon>
        <taxon>Bacillati</taxon>
        <taxon>Bacillota</taxon>
        <taxon>Bacilli</taxon>
        <taxon>Bacillales</taxon>
        <taxon>Bacillaceae</taxon>
        <taxon>Niallia</taxon>
    </lineage>
</organism>
<feature type="domain" description="VOC" evidence="1">
    <location>
        <begin position="3"/>
        <end position="116"/>
    </location>
</feature>
<reference evidence="2 3" key="1">
    <citation type="submission" date="2023-10" db="EMBL/GenBank/DDBJ databases">
        <title>Niallia locisalis sp.nov. isolated from a salt pond sample.</title>
        <authorList>
            <person name="Li X.-J."/>
            <person name="Dong L."/>
        </authorList>
    </citation>
    <scope>NUCLEOTIDE SEQUENCE [LARGE SCALE GENOMIC DNA]</scope>
    <source>
        <strain evidence="2 3">DSM 29761</strain>
    </source>
</reference>
<dbReference type="PANTHER" id="PTHR36437">
    <property type="entry name" value="GLYOXALASE/BLEOMYCIN RESISTANCE PROTEIN/DIOXYGENASE"/>
    <property type="match status" value="1"/>
</dbReference>
<dbReference type="RefSeq" id="WP_338452982.1">
    <property type="nucleotide sequence ID" value="NZ_CP137640.1"/>
</dbReference>
<dbReference type="InterPro" id="IPR029068">
    <property type="entry name" value="Glyas_Bleomycin-R_OHBP_Dase"/>
</dbReference>
<evidence type="ECO:0000313" key="3">
    <source>
        <dbReference type="Proteomes" id="UP001357223"/>
    </source>
</evidence>
<sequence>MFKSGSVTIVVDDLKKAQQFYVETLELKVLFQVEGHLVQLEAPGLSIGLIHPREGQDAPQGKSGNVHIGLEVQDIASTVELLKSRGVEFQPIIDEEATRIAYFSDPEGNPLYLIELKHAPQK</sequence>
<dbReference type="InterPro" id="IPR037523">
    <property type="entry name" value="VOC_core"/>
</dbReference>
<dbReference type="PANTHER" id="PTHR36437:SF2">
    <property type="entry name" value="GLYOXALASE_BLEOMYCIN RESISTANCE PROTEIN_DIOXYGENASE"/>
    <property type="match status" value="1"/>
</dbReference>
<dbReference type="CDD" id="cd06587">
    <property type="entry name" value="VOC"/>
    <property type="match status" value="1"/>
</dbReference>
<dbReference type="SUPFAM" id="SSF54593">
    <property type="entry name" value="Glyoxalase/Bleomycin resistance protein/Dihydroxybiphenyl dioxygenase"/>
    <property type="match status" value="1"/>
</dbReference>
<dbReference type="Gene3D" id="3.10.180.10">
    <property type="entry name" value="2,3-Dihydroxybiphenyl 1,2-Dioxygenase, domain 1"/>
    <property type="match status" value="1"/>
</dbReference>
<evidence type="ECO:0000259" key="1">
    <source>
        <dbReference type="PROSITE" id="PS51819"/>
    </source>
</evidence>
<dbReference type="Pfam" id="PF00903">
    <property type="entry name" value="Glyoxalase"/>
    <property type="match status" value="1"/>
</dbReference>
<dbReference type="InterPro" id="IPR004360">
    <property type="entry name" value="Glyas_Fos-R_dOase_dom"/>
</dbReference>
<dbReference type="Proteomes" id="UP001357223">
    <property type="component" value="Chromosome"/>
</dbReference>
<evidence type="ECO:0000313" key="2">
    <source>
        <dbReference type="EMBL" id="WVX84110.1"/>
    </source>
</evidence>
<name>A0ABZ2CQA6_9BACI</name>
<dbReference type="EMBL" id="CP137640">
    <property type="protein sequence ID" value="WVX84110.1"/>
    <property type="molecule type" value="Genomic_DNA"/>
</dbReference>
<proteinExistence type="predicted"/>
<keyword evidence="3" id="KW-1185">Reference proteome</keyword>
<protein>
    <submittedName>
        <fullName evidence="2">VOC family protein</fullName>
    </submittedName>
</protein>
<dbReference type="PROSITE" id="PS51819">
    <property type="entry name" value="VOC"/>
    <property type="match status" value="1"/>
</dbReference>